<dbReference type="EMBL" id="KF782355">
    <property type="protein sequence ID" value="AHW83245.1"/>
    <property type="molecule type" value="mRNA"/>
</dbReference>
<feature type="signal peptide" evidence="5">
    <location>
        <begin position="1"/>
        <end position="19"/>
    </location>
</feature>
<evidence type="ECO:0000256" key="1">
    <source>
        <dbReference type="ARBA" id="ARBA00004613"/>
    </source>
</evidence>
<dbReference type="InterPro" id="IPR006170">
    <property type="entry name" value="PBP/GOBP"/>
</dbReference>
<evidence type="ECO:0000256" key="4">
    <source>
        <dbReference type="ARBA" id="ARBA00022729"/>
    </source>
</evidence>
<proteinExistence type="evidence at transcript level"/>
<dbReference type="Pfam" id="PF01395">
    <property type="entry name" value="PBP_GOBP"/>
    <property type="match status" value="1"/>
</dbReference>
<dbReference type="PANTHER" id="PTHR11857:SF42">
    <property type="entry name" value="GENERAL ODORANT-BINDING PROTEIN 19D-RELATED"/>
    <property type="match status" value="1"/>
</dbReference>
<dbReference type="SUPFAM" id="SSF47565">
    <property type="entry name" value="Insect pheromone/odorant-binding proteins"/>
    <property type="match status" value="1"/>
</dbReference>
<reference evidence="6" key="2">
    <citation type="journal article" date="2014" name="Biochem. Biophys. Res. Commun.">
        <title>Identification and expression profile analysis of putative odorant-binding proteins in Sitodiplosis mosellana (Gehin) (Diptera: Cecidomyiidae).</title>
        <authorList>
            <person name="Gong Z.J."/>
            <person name="Miao J."/>
            <person name="Duan Y."/>
            <person name="Jiang Y.L."/>
            <person name="Li T."/>
            <person name="Wu Y.Q."/>
        </authorList>
    </citation>
    <scope>NUCLEOTIDE SEQUENCE</scope>
</reference>
<keyword evidence="3" id="KW-0964">Secreted</keyword>
<feature type="chain" id="PRO_5004955183" evidence="5">
    <location>
        <begin position="20"/>
        <end position="147"/>
    </location>
</feature>
<dbReference type="SMART" id="SM00708">
    <property type="entry name" value="PhBP"/>
    <property type="match status" value="1"/>
</dbReference>
<dbReference type="Gene3D" id="1.10.238.20">
    <property type="entry name" value="Pheromone/general odorant binding protein domain"/>
    <property type="match status" value="1"/>
</dbReference>
<dbReference type="GO" id="GO:0005549">
    <property type="term" value="F:odorant binding"/>
    <property type="evidence" value="ECO:0007669"/>
    <property type="project" value="InterPro"/>
</dbReference>
<dbReference type="AlphaFoldDB" id="X5F2Y5"/>
<dbReference type="InterPro" id="IPR036728">
    <property type="entry name" value="PBP_GOBP_sf"/>
</dbReference>
<evidence type="ECO:0000256" key="2">
    <source>
        <dbReference type="ARBA" id="ARBA00008098"/>
    </source>
</evidence>
<evidence type="ECO:0000256" key="3">
    <source>
        <dbReference type="ARBA" id="ARBA00022525"/>
    </source>
</evidence>
<sequence>MKAFYSIVIFSVLFAVCMAKLTPEQRRELEAKLLSECKGPSGATDDDVKGLREHEVPKTTTGKCLLSCSQEKLGILVDGKLSIDGLKALGAKKHEGNDKAIATFNEIVAECENISDSDACELGAKLMECMLNGAVKRGIDPKEGIQD</sequence>
<dbReference type="CDD" id="cd23992">
    <property type="entry name" value="PBP_GOBP"/>
    <property type="match status" value="1"/>
</dbReference>
<accession>X5F2Y5</accession>
<comment type="subcellular location">
    <subcellularLocation>
        <location evidence="1">Secreted</location>
    </subcellularLocation>
</comment>
<protein>
    <submittedName>
        <fullName evidence="6">Odorant binding protein OBP14</fullName>
    </submittedName>
</protein>
<name>X5F2Y5_9DIPT</name>
<evidence type="ECO:0000313" key="6">
    <source>
        <dbReference type="EMBL" id="AHW83245.1"/>
    </source>
</evidence>
<comment type="similarity">
    <text evidence="2">Belongs to the PBP/GOBP family.</text>
</comment>
<reference evidence="6" key="1">
    <citation type="submission" date="2013-10" db="EMBL/GenBank/DDBJ databases">
        <authorList>
            <person name="Gong Z."/>
            <person name="Wu Y."/>
        </authorList>
    </citation>
    <scope>NUCLEOTIDE SEQUENCE</scope>
</reference>
<keyword evidence="4 5" id="KW-0732">Signal</keyword>
<evidence type="ECO:0000256" key="5">
    <source>
        <dbReference type="SAM" id="SignalP"/>
    </source>
</evidence>
<dbReference type="PANTHER" id="PTHR11857">
    <property type="entry name" value="ODORANT BINDING PROTEIN-RELATED"/>
    <property type="match status" value="1"/>
</dbReference>
<organism evidence="6">
    <name type="scientific">Sitodiplosis mosellana</name>
    <name type="common">orange wheat blossom midge</name>
    <dbReference type="NCBI Taxonomy" id="263140"/>
    <lineage>
        <taxon>Eukaryota</taxon>
        <taxon>Metazoa</taxon>
        <taxon>Ecdysozoa</taxon>
        <taxon>Arthropoda</taxon>
        <taxon>Hexapoda</taxon>
        <taxon>Insecta</taxon>
        <taxon>Pterygota</taxon>
        <taxon>Neoptera</taxon>
        <taxon>Endopterygota</taxon>
        <taxon>Diptera</taxon>
        <taxon>Nematocera</taxon>
        <taxon>Sciaroidea</taxon>
        <taxon>Cecidomyiidae</taxon>
        <taxon>Sitodiplosis</taxon>
    </lineage>
</organism>
<dbReference type="GO" id="GO:0007608">
    <property type="term" value="P:sensory perception of smell"/>
    <property type="evidence" value="ECO:0007669"/>
    <property type="project" value="TreeGrafter"/>
</dbReference>
<dbReference type="GO" id="GO:0005615">
    <property type="term" value="C:extracellular space"/>
    <property type="evidence" value="ECO:0007669"/>
    <property type="project" value="TreeGrafter"/>
</dbReference>